<proteinExistence type="predicted"/>
<reference evidence="1" key="1">
    <citation type="submission" date="2021-11" db="EMBL/GenBank/DDBJ databases">
        <title>Legionella maioricencis sp. nov., a new species isolated from hot water samples in Mallorca.</title>
        <authorList>
            <person name="Crespi S."/>
            <person name="Drasar V."/>
            <person name="Salva-Serra F."/>
            <person name="Jaen-Luchoro D."/>
            <person name="Pineiro-Iglesias B."/>
            <person name="Aliaga F."/>
            <person name="Fernandez-Juarez V."/>
            <person name="Coll G."/>
            <person name="Moore E.R.B."/>
            <person name="Bennasar-Figueras A."/>
        </authorList>
    </citation>
    <scope>NUCLEOTIDE SEQUENCE</scope>
    <source>
        <strain evidence="1">HCPI-6</strain>
    </source>
</reference>
<dbReference type="RefSeq" id="WP_250421524.1">
    <property type="nucleotide sequence ID" value="NZ_JAJKBJ010000012.1"/>
</dbReference>
<organism evidence="1 2">
    <name type="scientific">Legionella maioricensis</name>
    <dbReference type="NCBI Taxonomy" id="2896528"/>
    <lineage>
        <taxon>Bacteria</taxon>
        <taxon>Pseudomonadati</taxon>
        <taxon>Pseudomonadota</taxon>
        <taxon>Gammaproteobacteria</taxon>
        <taxon>Legionellales</taxon>
        <taxon>Legionellaceae</taxon>
        <taxon>Legionella</taxon>
    </lineage>
</organism>
<accession>A0A9X2D1K5</accession>
<sequence length="461" mass="47880">MIYGEGKYGSTTIIRCLMIRFFMCMGSFFLLSVSQAGVPLWTFTPLTATKVSVSVSGTAIIQYIVTNQSRKSHTLVMAPITGISQITGGSCDNPFILGPQKSCTLTLQVTGRTLQGNVVGGPVVCQQGNLLQCYQPSASKRLNIKFASVPSETTLAASIPSLALQTSGVARIITITNTGTDIATNVTYSLSPSLPAGTTIMPASCGTLAPAGTCVLTITPGATPSAMPGDTNPTPISLTISGDNTNTLTPTINILTYGSVYQSGFIFNIDDTTPNSGSIGGTVAALIDQVAPAPNGIIWSSNGNGGTSADAAFDAIPGIYQNSSTPLDACNGNLDGACNTRVIVNFYPAVNLNFYAAGFCKETISGYTDWYLPAICEMGYDSLNIGTTCGTQAVPISQNMQSNLVNNGNIGGLAGSYWGSTEDVFNIPTNSFFQDFTSGNQGSGGKNFQIGVRCVRAISVS</sequence>
<dbReference type="Proteomes" id="UP001139721">
    <property type="component" value="Unassembled WGS sequence"/>
</dbReference>
<dbReference type="AlphaFoldDB" id="A0A9X2D1K5"/>
<evidence type="ECO:0000313" key="2">
    <source>
        <dbReference type="Proteomes" id="UP001139721"/>
    </source>
</evidence>
<keyword evidence="2" id="KW-1185">Reference proteome</keyword>
<protein>
    <submittedName>
        <fullName evidence="1">DUF1566 domain-containing protein</fullName>
    </submittedName>
</protein>
<evidence type="ECO:0000313" key="1">
    <source>
        <dbReference type="EMBL" id="MCL9684617.1"/>
    </source>
</evidence>
<dbReference type="EMBL" id="JAJKBJ010000012">
    <property type="protein sequence ID" value="MCL9684617.1"/>
    <property type="molecule type" value="Genomic_DNA"/>
</dbReference>
<comment type="caution">
    <text evidence="1">The sequence shown here is derived from an EMBL/GenBank/DDBJ whole genome shotgun (WGS) entry which is preliminary data.</text>
</comment>
<gene>
    <name evidence="1" type="ORF">LOX96_10970</name>
</gene>
<name>A0A9X2D1K5_9GAMM</name>